<dbReference type="EnsemblMetazoa" id="HelroT170967">
    <property type="protein sequence ID" value="HelroP170967"/>
    <property type="gene ID" value="HelroG170967"/>
</dbReference>
<dbReference type="AlphaFoldDB" id="T1F3M9"/>
<dbReference type="InParanoid" id="T1F3M9"/>
<evidence type="ECO:0000313" key="3">
    <source>
        <dbReference type="EnsemblMetazoa" id="HelroP170967"/>
    </source>
</evidence>
<feature type="region of interest" description="Disordered" evidence="1">
    <location>
        <begin position="101"/>
        <end position="135"/>
    </location>
</feature>
<feature type="compositionally biased region" description="Low complexity" evidence="1">
    <location>
        <begin position="109"/>
        <end position="119"/>
    </location>
</feature>
<dbReference type="HOGENOM" id="CLU_1526842_0_0_1"/>
<dbReference type="GeneID" id="20203428"/>
<protein>
    <submittedName>
        <fullName evidence="2 3">Uncharacterized protein</fullName>
    </submittedName>
</protein>
<feature type="region of interest" description="Disordered" evidence="1">
    <location>
        <begin position="1"/>
        <end position="22"/>
    </location>
</feature>
<dbReference type="KEGG" id="hro:HELRODRAFT_170967"/>
<dbReference type="Proteomes" id="UP000015101">
    <property type="component" value="Unassembled WGS sequence"/>
</dbReference>
<name>T1F3M9_HELRO</name>
<organism evidence="3 4">
    <name type="scientific">Helobdella robusta</name>
    <name type="common">Californian leech</name>
    <dbReference type="NCBI Taxonomy" id="6412"/>
    <lineage>
        <taxon>Eukaryota</taxon>
        <taxon>Metazoa</taxon>
        <taxon>Spiralia</taxon>
        <taxon>Lophotrochozoa</taxon>
        <taxon>Annelida</taxon>
        <taxon>Clitellata</taxon>
        <taxon>Hirudinea</taxon>
        <taxon>Rhynchobdellida</taxon>
        <taxon>Glossiphoniidae</taxon>
        <taxon>Helobdella</taxon>
    </lineage>
</organism>
<reference evidence="4" key="1">
    <citation type="submission" date="2012-12" db="EMBL/GenBank/DDBJ databases">
        <authorList>
            <person name="Hellsten U."/>
            <person name="Grimwood J."/>
            <person name="Chapman J.A."/>
            <person name="Shapiro H."/>
            <person name="Aerts A."/>
            <person name="Otillar R.P."/>
            <person name="Terry A.Y."/>
            <person name="Boore J.L."/>
            <person name="Simakov O."/>
            <person name="Marletaz F."/>
            <person name="Cho S.-J."/>
            <person name="Edsinger-Gonzales E."/>
            <person name="Havlak P."/>
            <person name="Kuo D.-H."/>
            <person name="Larsson T."/>
            <person name="Lv J."/>
            <person name="Arendt D."/>
            <person name="Savage R."/>
            <person name="Osoegawa K."/>
            <person name="de Jong P."/>
            <person name="Lindberg D.R."/>
            <person name="Seaver E.C."/>
            <person name="Weisblat D.A."/>
            <person name="Putnam N.H."/>
            <person name="Grigoriev I.V."/>
            <person name="Rokhsar D.S."/>
        </authorList>
    </citation>
    <scope>NUCLEOTIDE SEQUENCE</scope>
</reference>
<proteinExistence type="predicted"/>
<dbReference type="CTD" id="20203428"/>
<accession>T1F3M9</accession>
<evidence type="ECO:0000313" key="2">
    <source>
        <dbReference type="EMBL" id="ESO06932.1"/>
    </source>
</evidence>
<reference evidence="2 4" key="2">
    <citation type="journal article" date="2013" name="Nature">
        <title>Insights into bilaterian evolution from three spiralian genomes.</title>
        <authorList>
            <person name="Simakov O."/>
            <person name="Marletaz F."/>
            <person name="Cho S.J."/>
            <person name="Edsinger-Gonzales E."/>
            <person name="Havlak P."/>
            <person name="Hellsten U."/>
            <person name="Kuo D.H."/>
            <person name="Larsson T."/>
            <person name="Lv J."/>
            <person name="Arendt D."/>
            <person name="Savage R."/>
            <person name="Osoegawa K."/>
            <person name="de Jong P."/>
            <person name="Grimwood J."/>
            <person name="Chapman J.A."/>
            <person name="Shapiro H."/>
            <person name="Aerts A."/>
            <person name="Otillar R.P."/>
            <person name="Terry A.Y."/>
            <person name="Boore J.L."/>
            <person name="Grigoriev I.V."/>
            <person name="Lindberg D.R."/>
            <person name="Seaver E.C."/>
            <person name="Weisblat D.A."/>
            <person name="Putnam N.H."/>
            <person name="Rokhsar D.S."/>
        </authorList>
    </citation>
    <scope>NUCLEOTIDE SEQUENCE</scope>
</reference>
<reference evidence="3" key="3">
    <citation type="submission" date="2015-06" db="UniProtKB">
        <authorList>
            <consortium name="EnsemblMetazoa"/>
        </authorList>
    </citation>
    <scope>IDENTIFICATION</scope>
</reference>
<keyword evidence="4" id="KW-1185">Reference proteome</keyword>
<evidence type="ECO:0000256" key="1">
    <source>
        <dbReference type="SAM" id="MobiDB-lite"/>
    </source>
</evidence>
<dbReference type="EMBL" id="AMQM01003721">
    <property type="status" value="NOT_ANNOTATED_CDS"/>
    <property type="molecule type" value="Genomic_DNA"/>
</dbReference>
<dbReference type="EMBL" id="KB096275">
    <property type="protein sequence ID" value="ESO06932.1"/>
    <property type="molecule type" value="Genomic_DNA"/>
</dbReference>
<gene>
    <name evidence="3" type="primary">20203428</name>
    <name evidence="2" type="ORF">HELRODRAFT_170967</name>
</gene>
<dbReference type="RefSeq" id="XP_009015028.1">
    <property type="nucleotide sequence ID" value="XM_009016780.1"/>
</dbReference>
<evidence type="ECO:0000313" key="4">
    <source>
        <dbReference type="Proteomes" id="UP000015101"/>
    </source>
</evidence>
<sequence length="176" mass="20058">MNSNVNHNNNNNNNNNNNVTLNNDDVMNITNVNNINNSNYIVKYGKTTCIDSDIEDDDDDQQLQQLQIVQKQQLHLQQQQHNQLPSHSRYMPQQILQVQKLDTKHSQPSKKSSSTTTTTNIENGPGIEPGPVGIDLKLHNDTNNIYNPSDVIYGHVEINVNSQIFVKSESFFLRLF</sequence>